<reference evidence="6" key="1">
    <citation type="journal article" date="2014" name="Int. J. Syst. Evol. Microbiol.">
        <title>Complete genome sequence of Corynebacterium casei LMG S-19264T (=DSM 44701T), isolated from a smear-ripened cheese.</title>
        <authorList>
            <consortium name="US DOE Joint Genome Institute (JGI-PGF)"/>
            <person name="Walter F."/>
            <person name="Albersmeier A."/>
            <person name="Kalinowski J."/>
            <person name="Ruckert C."/>
        </authorList>
    </citation>
    <scope>NUCLEOTIDE SEQUENCE</scope>
    <source>
        <strain evidence="6">CCM 7905</strain>
    </source>
</reference>
<dbReference type="Gene3D" id="1.10.10.10">
    <property type="entry name" value="Winged helix-like DNA-binding domain superfamily/Winged helix DNA-binding domain"/>
    <property type="match status" value="1"/>
</dbReference>
<dbReference type="InterPro" id="IPR005561">
    <property type="entry name" value="ANTAR"/>
</dbReference>
<sequence length="233" mass="24957">MSTYGDLGREMAALARSLTFLRSIDGRASAVTASAVSIIGGVACADVMMVDQNRIVSVAATDPLTIELDRVQQDSGHGPCLDAVKSERVVRSDDLRTEPRWPAFSSAAVAVGVHSMLSLRLYVGTESIGALNLFGLSPNAFDSDDEGIGLLLATHAAIALSDVRKVEQFQLALLRRDTIGQAKGIVMERYSVDAERAFQMLAKISQDTNVTVFTVSTRVIETSNEGGGAPWRR</sequence>
<dbReference type="SUPFAM" id="SSF55781">
    <property type="entry name" value="GAF domain-like"/>
    <property type="match status" value="1"/>
</dbReference>
<evidence type="ECO:0000256" key="2">
    <source>
        <dbReference type="ARBA" id="ARBA00022777"/>
    </source>
</evidence>
<dbReference type="GO" id="GO:0016301">
    <property type="term" value="F:kinase activity"/>
    <property type="evidence" value="ECO:0007669"/>
    <property type="project" value="UniProtKB-KW"/>
</dbReference>
<dbReference type="EMBL" id="BMCU01000006">
    <property type="protein sequence ID" value="GGG25760.1"/>
    <property type="molecule type" value="Genomic_DNA"/>
</dbReference>
<proteinExistence type="predicted"/>
<reference evidence="6" key="2">
    <citation type="submission" date="2020-09" db="EMBL/GenBank/DDBJ databases">
        <authorList>
            <person name="Sun Q."/>
            <person name="Sedlacek I."/>
        </authorList>
    </citation>
    <scope>NUCLEOTIDE SEQUENCE</scope>
    <source>
        <strain evidence="6">CCM 7905</strain>
    </source>
</reference>
<dbReference type="InterPro" id="IPR012074">
    <property type="entry name" value="GAF_ANTAR"/>
</dbReference>
<dbReference type="GO" id="GO:0003723">
    <property type="term" value="F:RNA binding"/>
    <property type="evidence" value="ECO:0007669"/>
    <property type="project" value="InterPro"/>
</dbReference>
<keyword evidence="3" id="KW-0805">Transcription regulation</keyword>
<evidence type="ECO:0000313" key="6">
    <source>
        <dbReference type="EMBL" id="GGG25760.1"/>
    </source>
</evidence>
<evidence type="ECO:0000259" key="5">
    <source>
        <dbReference type="PROSITE" id="PS50921"/>
    </source>
</evidence>
<name>A0A917G6V9_9NOCA</name>
<keyword evidence="4" id="KW-0804">Transcription</keyword>
<dbReference type="InterPro" id="IPR036388">
    <property type="entry name" value="WH-like_DNA-bd_sf"/>
</dbReference>
<dbReference type="SUPFAM" id="SSF52172">
    <property type="entry name" value="CheY-like"/>
    <property type="match status" value="1"/>
</dbReference>
<dbReference type="InterPro" id="IPR029016">
    <property type="entry name" value="GAF-like_dom_sf"/>
</dbReference>
<dbReference type="Pfam" id="PF03861">
    <property type="entry name" value="ANTAR"/>
    <property type="match status" value="1"/>
</dbReference>
<dbReference type="Pfam" id="PF13185">
    <property type="entry name" value="GAF_2"/>
    <property type="match status" value="1"/>
</dbReference>
<evidence type="ECO:0000313" key="7">
    <source>
        <dbReference type="Proteomes" id="UP000654257"/>
    </source>
</evidence>
<evidence type="ECO:0000256" key="1">
    <source>
        <dbReference type="ARBA" id="ARBA00022679"/>
    </source>
</evidence>
<keyword evidence="2" id="KW-0418">Kinase</keyword>
<gene>
    <name evidence="6" type="ORF">GCM10007304_44500</name>
</gene>
<dbReference type="SMART" id="SM01012">
    <property type="entry name" value="ANTAR"/>
    <property type="match status" value="1"/>
</dbReference>
<organism evidence="6 7">
    <name type="scientific">Rhodococcoides trifolii</name>
    <dbReference type="NCBI Taxonomy" id="908250"/>
    <lineage>
        <taxon>Bacteria</taxon>
        <taxon>Bacillati</taxon>
        <taxon>Actinomycetota</taxon>
        <taxon>Actinomycetes</taxon>
        <taxon>Mycobacteriales</taxon>
        <taxon>Nocardiaceae</taxon>
        <taxon>Rhodococcoides</taxon>
    </lineage>
</organism>
<evidence type="ECO:0000256" key="3">
    <source>
        <dbReference type="ARBA" id="ARBA00023015"/>
    </source>
</evidence>
<dbReference type="PIRSF" id="PIRSF036625">
    <property type="entry name" value="GAF_ANTAR"/>
    <property type="match status" value="1"/>
</dbReference>
<evidence type="ECO:0000256" key="4">
    <source>
        <dbReference type="ARBA" id="ARBA00023163"/>
    </source>
</evidence>
<keyword evidence="7" id="KW-1185">Reference proteome</keyword>
<dbReference type="InterPro" id="IPR011006">
    <property type="entry name" value="CheY-like_superfamily"/>
</dbReference>
<dbReference type="RefSeq" id="WP_188547129.1">
    <property type="nucleotide sequence ID" value="NZ_BMCU01000006.1"/>
</dbReference>
<dbReference type="PROSITE" id="PS50921">
    <property type="entry name" value="ANTAR"/>
    <property type="match status" value="1"/>
</dbReference>
<protein>
    <recommendedName>
        <fullName evidence="5">ANTAR domain-containing protein</fullName>
    </recommendedName>
</protein>
<accession>A0A917G6V9</accession>
<dbReference type="Proteomes" id="UP000654257">
    <property type="component" value="Unassembled WGS sequence"/>
</dbReference>
<dbReference type="Gene3D" id="3.30.450.40">
    <property type="match status" value="1"/>
</dbReference>
<dbReference type="InterPro" id="IPR003018">
    <property type="entry name" value="GAF"/>
</dbReference>
<comment type="caution">
    <text evidence="6">The sequence shown here is derived from an EMBL/GenBank/DDBJ whole genome shotgun (WGS) entry which is preliminary data.</text>
</comment>
<keyword evidence="1" id="KW-0808">Transferase</keyword>
<feature type="domain" description="ANTAR" evidence="5">
    <location>
        <begin position="159"/>
        <end position="220"/>
    </location>
</feature>
<dbReference type="AlphaFoldDB" id="A0A917G6V9"/>